<sequence length="178" mass="20545">MADDLTTDDRRRTLVTRILLGSDHTMDVLLDLYRLPLTPHYIHMRPPSFPCLTDPGQPYQYTLTTLALCHRIRCQLLSKKRLLDIFKWTGVVDYSGRQAVSNTMTSELPGPMQARRVAHETKWDTYMIKPTRTAIAIIPTTYMRMFCRASREPTCHVQEKSSHALIRSEIDHPNAYVA</sequence>
<dbReference type="HOGENOM" id="CLU_1510499_0_0_1"/>
<dbReference type="EMBL" id="CACQ02002533">
    <property type="protein sequence ID" value="CCF37585.1"/>
    <property type="molecule type" value="Genomic_DNA"/>
</dbReference>
<dbReference type="AlphaFoldDB" id="H1VBI2"/>
<evidence type="ECO:0000313" key="1">
    <source>
        <dbReference type="EMBL" id="CCF37585.1"/>
    </source>
</evidence>
<name>H1VBI2_COLHI</name>
<dbReference type="Proteomes" id="UP000007174">
    <property type="component" value="Unassembled WGS sequence"/>
</dbReference>
<reference evidence="2" key="1">
    <citation type="journal article" date="2012" name="Nat. Genet.">
        <title>Lifestyle transitions in plant pathogenic Colletotrichum fungi deciphered by genome and transcriptome analyses.</title>
        <authorList>
            <person name="O'Connell R.J."/>
            <person name="Thon M.R."/>
            <person name="Hacquard S."/>
            <person name="Amyotte S.G."/>
            <person name="Kleemann J."/>
            <person name="Torres M.F."/>
            <person name="Damm U."/>
            <person name="Buiate E.A."/>
            <person name="Epstein L."/>
            <person name="Alkan N."/>
            <person name="Altmueller J."/>
            <person name="Alvarado-Balderrama L."/>
            <person name="Bauser C.A."/>
            <person name="Becker C."/>
            <person name="Birren B.W."/>
            <person name="Chen Z."/>
            <person name="Choi J."/>
            <person name="Crouch J.A."/>
            <person name="Duvick J.P."/>
            <person name="Farman M.A."/>
            <person name="Gan P."/>
            <person name="Heiman D."/>
            <person name="Henrissat B."/>
            <person name="Howard R.J."/>
            <person name="Kabbage M."/>
            <person name="Koch C."/>
            <person name="Kracher B."/>
            <person name="Kubo Y."/>
            <person name="Law A.D."/>
            <person name="Lebrun M.-H."/>
            <person name="Lee Y.-H."/>
            <person name="Miyara I."/>
            <person name="Moore N."/>
            <person name="Neumann U."/>
            <person name="Nordstroem K."/>
            <person name="Panaccione D.G."/>
            <person name="Panstruga R."/>
            <person name="Place M."/>
            <person name="Proctor R.H."/>
            <person name="Prusky D."/>
            <person name="Rech G."/>
            <person name="Reinhardt R."/>
            <person name="Rollins J.A."/>
            <person name="Rounsley S."/>
            <person name="Schardl C.L."/>
            <person name="Schwartz D.C."/>
            <person name="Shenoy N."/>
            <person name="Shirasu K."/>
            <person name="Sikhakolli U.R."/>
            <person name="Stueber K."/>
            <person name="Sukno S.A."/>
            <person name="Sweigard J.A."/>
            <person name="Takano Y."/>
            <person name="Takahara H."/>
            <person name="Trail F."/>
            <person name="van der Does H.C."/>
            <person name="Voll L.M."/>
            <person name="Will I."/>
            <person name="Young S."/>
            <person name="Zeng Q."/>
            <person name="Zhang J."/>
            <person name="Zhou S."/>
            <person name="Dickman M.B."/>
            <person name="Schulze-Lefert P."/>
            <person name="Ver Loren van Themaat E."/>
            <person name="Ma L.-J."/>
            <person name="Vaillancourt L.J."/>
        </authorList>
    </citation>
    <scope>NUCLEOTIDE SEQUENCE [LARGE SCALE GENOMIC DNA]</scope>
    <source>
        <strain evidence="2">IMI 349063</strain>
    </source>
</reference>
<gene>
    <name evidence="1" type="ORF">CH063_08883</name>
</gene>
<protein>
    <submittedName>
        <fullName evidence="1">Uncharacterized protein</fullName>
    </submittedName>
</protein>
<proteinExistence type="predicted"/>
<organism evidence="1 2">
    <name type="scientific">Colletotrichum higginsianum (strain IMI 349063)</name>
    <name type="common">Crucifer anthracnose fungus</name>
    <dbReference type="NCBI Taxonomy" id="759273"/>
    <lineage>
        <taxon>Eukaryota</taxon>
        <taxon>Fungi</taxon>
        <taxon>Dikarya</taxon>
        <taxon>Ascomycota</taxon>
        <taxon>Pezizomycotina</taxon>
        <taxon>Sordariomycetes</taxon>
        <taxon>Hypocreomycetidae</taxon>
        <taxon>Glomerellales</taxon>
        <taxon>Glomerellaceae</taxon>
        <taxon>Colletotrichum</taxon>
        <taxon>Colletotrichum destructivum species complex</taxon>
    </lineage>
</organism>
<evidence type="ECO:0000313" key="2">
    <source>
        <dbReference type="Proteomes" id="UP000007174"/>
    </source>
</evidence>
<accession>H1VBI2</accession>